<dbReference type="InterPro" id="IPR039467">
    <property type="entry name" value="TFIIIB_B''_Myb"/>
</dbReference>
<evidence type="ECO:0000256" key="1">
    <source>
        <dbReference type="SAM" id="MobiDB-lite"/>
    </source>
</evidence>
<organism evidence="3 4">
    <name type="scientific">Euplotes crassus</name>
    <dbReference type="NCBI Taxonomy" id="5936"/>
    <lineage>
        <taxon>Eukaryota</taxon>
        <taxon>Sar</taxon>
        <taxon>Alveolata</taxon>
        <taxon>Ciliophora</taxon>
        <taxon>Intramacronucleata</taxon>
        <taxon>Spirotrichea</taxon>
        <taxon>Hypotrichia</taxon>
        <taxon>Euplotida</taxon>
        <taxon>Euplotidae</taxon>
        <taxon>Moneuplotes</taxon>
    </lineage>
</organism>
<sequence>MKTKSQITHISTKKDIETKRGSNLEAVGATSCVFQSQQNNEGRERESESSPQEEPSSDGPEGDQGSSDSYQNTKSFESQNTPVPSVVQEKRVTIKDMIDSQKLSGKKRKRTRKSDITSITTKSDRVDDESKIESPKPVIPQKKIIFVNGKAQIDQSSLLIEESHFRREEDDPKYFKVINDDEYSTSNALIYPKKSKTKKWSEEETDFFFKSVEEWGTDFTMIESKFNGTRSRAQIKNKFKKEEKVNPEKVDAAFARTYTQRYAKKRDIKEREKQIEVVQTS</sequence>
<dbReference type="Pfam" id="PF15963">
    <property type="entry name" value="Myb_DNA-bind_7"/>
    <property type="match status" value="1"/>
</dbReference>
<dbReference type="PANTHER" id="PTHR22929:SF0">
    <property type="entry name" value="TRANSCRIPTION FACTOR TFIIIB COMPONENT B'' HOMOLOG"/>
    <property type="match status" value="1"/>
</dbReference>
<dbReference type="GO" id="GO:0001156">
    <property type="term" value="F:TFIIIC-class transcription factor complex binding"/>
    <property type="evidence" value="ECO:0007669"/>
    <property type="project" value="TreeGrafter"/>
</dbReference>
<dbReference type="AlphaFoldDB" id="A0AAD2CYG6"/>
<evidence type="ECO:0000259" key="2">
    <source>
        <dbReference type="SMART" id="SM00717"/>
    </source>
</evidence>
<dbReference type="GO" id="GO:0000126">
    <property type="term" value="C:transcription factor TFIIIB complex"/>
    <property type="evidence" value="ECO:0007669"/>
    <property type="project" value="TreeGrafter"/>
</dbReference>
<dbReference type="SUPFAM" id="SSF46689">
    <property type="entry name" value="Homeodomain-like"/>
    <property type="match status" value="1"/>
</dbReference>
<dbReference type="GO" id="GO:0070898">
    <property type="term" value="P:RNA polymerase III preinitiation complex assembly"/>
    <property type="evidence" value="ECO:0007669"/>
    <property type="project" value="TreeGrafter"/>
</dbReference>
<protein>
    <recommendedName>
        <fullName evidence="2">Myb-like domain-containing protein</fullName>
    </recommendedName>
</protein>
<evidence type="ECO:0000313" key="4">
    <source>
        <dbReference type="Proteomes" id="UP001295684"/>
    </source>
</evidence>
<dbReference type="Gene3D" id="1.10.10.60">
    <property type="entry name" value="Homeodomain-like"/>
    <property type="match status" value="1"/>
</dbReference>
<name>A0AAD2CYG6_EUPCR</name>
<keyword evidence="4" id="KW-1185">Reference proteome</keyword>
<dbReference type="InterPro" id="IPR009057">
    <property type="entry name" value="Homeodomain-like_sf"/>
</dbReference>
<evidence type="ECO:0000313" key="3">
    <source>
        <dbReference type="EMBL" id="CAI2374002.1"/>
    </source>
</evidence>
<feature type="compositionally biased region" description="Basic and acidic residues" evidence="1">
    <location>
        <begin position="12"/>
        <end position="22"/>
    </location>
</feature>
<feature type="domain" description="Myb-like" evidence="2">
    <location>
        <begin position="196"/>
        <end position="245"/>
    </location>
</feature>
<feature type="compositionally biased region" description="Basic and acidic residues" evidence="1">
    <location>
        <begin position="88"/>
        <end position="99"/>
    </location>
</feature>
<accession>A0AAD2CYG6</accession>
<dbReference type="SMART" id="SM00717">
    <property type="entry name" value="SANT"/>
    <property type="match status" value="1"/>
</dbReference>
<reference evidence="3" key="1">
    <citation type="submission" date="2023-07" db="EMBL/GenBank/DDBJ databases">
        <authorList>
            <consortium name="AG Swart"/>
            <person name="Singh M."/>
            <person name="Singh A."/>
            <person name="Seah K."/>
            <person name="Emmerich C."/>
        </authorList>
    </citation>
    <scope>NUCLEOTIDE SEQUENCE</scope>
    <source>
        <strain evidence="3">DP1</strain>
    </source>
</reference>
<feature type="compositionally biased region" description="Polar residues" evidence="1">
    <location>
        <begin position="1"/>
        <end position="10"/>
    </location>
</feature>
<dbReference type="EMBL" id="CAMPGE010015375">
    <property type="protein sequence ID" value="CAI2374002.1"/>
    <property type="molecule type" value="Genomic_DNA"/>
</dbReference>
<feature type="compositionally biased region" description="Polar residues" evidence="1">
    <location>
        <begin position="64"/>
        <end position="83"/>
    </location>
</feature>
<feature type="compositionally biased region" description="Basic and acidic residues" evidence="1">
    <location>
        <begin position="122"/>
        <end position="134"/>
    </location>
</feature>
<gene>
    <name evidence="3" type="ORF">ECRASSUSDP1_LOCUS15351</name>
</gene>
<comment type="caution">
    <text evidence="3">The sequence shown here is derived from an EMBL/GenBank/DDBJ whole genome shotgun (WGS) entry which is preliminary data.</text>
</comment>
<dbReference type="CDD" id="cd00167">
    <property type="entry name" value="SANT"/>
    <property type="match status" value="1"/>
</dbReference>
<feature type="compositionally biased region" description="Low complexity" evidence="1">
    <location>
        <begin position="49"/>
        <end position="59"/>
    </location>
</feature>
<dbReference type="Proteomes" id="UP001295684">
    <property type="component" value="Unassembled WGS sequence"/>
</dbReference>
<proteinExistence type="predicted"/>
<dbReference type="InterPro" id="IPR001005">
    <property type="entry name" value="SANT/Myb"/>
</dbReference>
<feature type="region of interest" description="Disordered" evidence="1">
    <location>
        <begin position="1"/>
        <end position="135"/>
    </location>
</feature>
<dbReference type="PANTHER" id="PTHR22929">
    <property type="entry name" value="RNA POLYMERASE III TRANSCRIPTION INITIATION FACTOR B"/>
    <property type="match status" value="1"/>
</dbReference>